<feature type="non-terminal residue" evidence="1">
    <location>
        <position position="1"/>
    </location>
</feature>
<dbReference type="AlphaFoldDB" id="A0A813CG67"/>
<accession>A0A813CG67</accession>
<feature type="non-terminal residue" evidence="1">
    <location>
        <position position="96"/>
    </location>
</feature>
<comment type="caution">
    <text evidence="1">The sequence shown here is derived from an EMBL/GenBank/DDBJ whole genome shotgun (WGS) entry which is preliminary data.</text>
</comment>
<organism evidence="1 2">
    <name type="scientific">Symbiodinium necroappetens</name>
    <dbReference type="NCBI Taxonomy" id="1628268"/>
    <lineage>
        <taxon>Eukaryota</taxon>
        <taxon>Sar</taxon>
        <taxon>Alveolata</taxon>
        <taxon>Dinophyceae</taxon>
        <taxon>Suessiales</taxon>
        <taxon>Symbiodiniaceae</taxon>
        <taxon>Symbiodinium</taxon>
    </lineage>
</organism>
<proteinExistence type="predicted"/>
<reference evidence="1" key="1">
    <citation type="submission" date="2021-02" db="EMBL/GenBank/DDBJ databases">
        <authorList>
            <person name="Dougan E. K."/>
            <person name="Rhodes N."/>
            <person name="Thang M."/>
            <person name="Chan C."/>
        </authorList>
    </citation>
    <scope>NUCLEOTIDE SEQUENCE</scope>
</reference>
<evidence type="ECO:0000313" key="2">
    <source>
        <dbReference type="Proteomes" id="UP000601435"/>
    </source>
</evidence>
<dbReference type="EMBL" id="CAJNJA010095452">
    <property type="protein sequence ID" value="CAE7941994.1"/>
    <property type="molecule type" value="Genomic_DNA"/>
</dbReference>
<gene>
    <name evidence="1" type="ORF">SNEC2469_LOCUS34485</name>
</gene>
<sequence length="96" mass="10143">VAWYFRKALFNCLGDIFGCAPQKTHAVQTKDLEGGAIQVKPTAQGTVIGAAPPGTQHAAAPMIVVATDDASRGEVMNYQTLRDACLNWNAGNILGK</sequence>
<name>A0A813CG67_9DINO</name>
<protein>
    <submittedName>
        <fullName evidence="1">Uncharacterized protein</fullName>
    </submittedName>
</protein>
<evidence type="ECO:0000313" key="1">
    <source>
        <dbReference type="EMBL" id="CAE7941994.1"/>
    </source>
</evidence>
<dbReference type="Proteomes" id="UP000601435">
    <property type="component" value="Unassembled WGS sequence"/>
</dbReference>
<keyword evidence="2" id="KW-1185">Reference proteome</keyword>